<dbReference type="Pfam" id="PF04570">
    <property type="entry name" value="zf-FLZ"/>
    <property type="match status" value="1"/>
</dbReference>
<evidence type="ECO:0000313" key="7">
    <source>
        <dbReference type="Proteomes" id="UP001153076"/>
    </source>
</evidence>
<dbReference type="OrthoDB" id="1927223at2759"/>
<evidence type="ECO:0000313" key="6">
    <source>
        <dbReference type="EMBL" id="KAJ8447529.1"/>
    </source>
</evidence>
<comment type="caution">
    <text evidence="6">The sequence shown here is derived from an EMBL/GenBank/DDBJ whole genome shotgun (WGS) entry which is preliminary data.</text>
</comment>
<gene>
    <name evidence="6" type="ORF">Cgig2_031142</name>
</gene>
<evidence type="ECO:0000256" key="3">
    <source>
        <dbReference type="ARBA" id="ARBA00022771"/>
    </source>
</evidence>
<feature type="domain" description="FLZ-type" evidence="5">
    <location>
        <begin position="91"/>
        <end position="135"/>
    </location>
</feature>
<keyword evidence="2" id="KW-0479">Metal-binding</keyword>
<feature type="zinc finger region" description="FLZ-type" evidence="4">
    <location>
        <begin position="91"/>
        <end position="135"/>
    </location>
</feature>
<evidence type="ECO:0000256" key="2">
    <source>
        <dbReference type="ARBA" id="ARBA00022723"/>
    </source>
</evidence>
<dbReference type="PANTHER" id="PTHR47847">
    <property type="entry name" value="FCS-LIKE ZINC FINGER 17"/>
    <property type="match status" value="1"/>
</dbReference>
<dbReference type="AlphaFoldDB" id="A0A9Q1KPX2"/>
<evidence type="ECO:0000259" key="5">
    <source>
        <dbReference type="PROSITE" id="PS51795"/>
    </source>
</evidence>
<keyword evidence="3" id="KW-0862">Zinc</keyword>
<dbReference type="EMBL" id="JAKOGI010000037">
    <property type="protein sequence ID" value="KAJ8447529.1"/>
    <property type="molecule type" value="Genomic_DNA"/>
</dbReference>
<keyword evidence="7" id="KW-1185">Reference proteome</keyword>
<dbReference type="PANTHER" id="PTHR47847:SF2">
    <property type="entry name" value="FCS-LIKE ZINC FINGER 17-RELATED"/>
    <property type="match status" value="1"/>
</dbReference>
<accession>A0A9Q1KPX2</accession>
<dbReference type="GO" id="GO:0008270">
    <property type="term" value="F:zinc ion binding"/>
    <property type="evidence" value="ECO:0007669"/>
    <property type="project" value="UniProtKB-KW"/>
</dbReference>
<sequence length="190" mass="21394">MVSEARQENNQLGILLTGHGAGLGILAQIYSHSHVESSDYSNNVVLKSGLRSLTTTPIITNYDPSTILSFSSSSSSSVIRSCINVNDGDYYKLKSCHSCTKPLRPDQDIYMYRGDEGFCSEECRNRQIMLDERKEKESAQLAKKKMAAASISTTDCRGCETCRLLEDLRRRRRRRQNDNKPKHQPILSIS</sequence>
<dbReference type="PROSITE" id="PS51795">
    <property type="entry name" value="ZF_FLZ"/>
    <property type="match status" value="1"/>
</dbReference>
<evidence type="ECO:0000256" key="4">
    <source>
        <dbReference type="PROSITE-ProRule" id="PRU01131"/>
    </source>
</evidence>
<keyword evidence="3" id="KW-0863">Zinc-finger</keyword>
<protein>
    <recommendedName>
        <fullName evidence="5">FLZ-type domain-containing protein</fullName>
    </recommendedName>
</protein>
<organism evidence="6 7">
    <name type="scientific">Carnegiea gigantea</name>
    <dbReference type="NCBI Taxonomy" id="171969"/>
    <lineage>
        <taxon>Eukaryota</taxon>
        <taxon>Viridiplantae</taxon>
        <taxon>Streptophyta</taxon>
        <taxon>Embryophyta</taxon>
        <taxon>Tracheophyta</taxon>
        <taxon>Spermatophyta</taxon>
        <taxon>Magnoliopsida</taxon>
        <taxon>eudicotyledons</taxon>
        <taxon>Gunneridae</taxon>
        <taxon>Pentapetalae</taxon>
        <taxon>Caryophyllales</taxon>
        <taxon>Cactineae</taxon>
        <taxon>Cactaceae</taxon>
        <taxon>Cactoideae</taxon>
        <taxon>Echinocereeae</taxon>
        <taxon>Carnegiea</taxon>
    </lineage>
</organism>
<dbReference type="InterPro" id="IPR007650">
    <property type="entry name" value="Zf-FLZ_dom"/>
</dbReference>
<reference evidence="6" key="1">
    <citation type="submission" date="2022-04" db="EMBL/GenBank/DDBJ databases">
        <title>Carnegiea gigantea Genome sequencing and assembly v2.</title>
        <authorList>
            <person name="Copetti D."/>
            <person name="Sanderson M.J."/>
            <person name="Burquez A."/>
            <person name="Wojciechowski M.F."/>
        </authorList>
    </citation>
    <scope>NUCLEOTIDE SEQUENCE</scope>
    <source>
        <strain evidence="6">SGP5-SGP5p</strain>
        <tissue evidence="6">Aerial part</tissue>
    </source>
</reference>
<evidence type="ECO:0000256" key="1">
    <source>
        <dbReference type="ARBA" id="ARBA00009374"/>
    </source>
</evidence>
<proteinExistence type="inferred from homology"/>
<name>A0A9Q1KPX2_9CARY</name>
<dbReference type="Proteomes" id="UP001153076">
    <property type="component" value="Unassembled WGS sequence"/>
</dbReference>
<comment type="similarity">
    <text evidence="1">Belongs to the FLZ family.</text>
</comment>
<dbReference type="InterPro" id="IPR044181">
    <property type="entry name" value="FLZ17/18"/>
</dbReference>